<dbReference type="RefSeq" id="WP_378133860.1">
    <property type="nucleotide sequence ID" value="NZ_JBHSMI010000025.1"/>
</dbReference>
<dbReference type="Gene3D" id="1.10.10.10">
    <property type="entry name" value="Winged helix-like DNA-binding domain superfamily/Winged helix DNA-binding domain"/>
    <property type="match status" value="1"/>
</dbReference>
<dbReference type="PANTHER" id="PTHR33164">
    <property type="entry name" value="TRANSCRIPTIONAL REGULATOR, MARR FAMILY"/>
    <property type="match status" value="1"/>
</dbReference>
<evidence type="ECO:0000256" key="1">
    <source>
        <dbReference type="ARBA" id="ARBA00023125"/>
    </source>
</evidence>
<reference evidence="4" key="1">
    <citation type="journal article" date="2019" name="Int. J. Syst. Evol. Microbiol.">
        <title>The Global Catalogue of Microorganisms (GCM) 10K type strain sequencing project: providing services to taxonomists for standard genome sequencing and annotation.</title>
        <authorList>
            <consortium name="The Broad Institute Genomics Platform"/>
            <consortium name="The Broad Institute Genome Sequencing Center for Infectious Disease"/>
            <person name="Wu L."/>
            <person name="Ma J."/>
        </authorList>
    </citation>
    <scope>NUCLEOTIDE SEQUENCE [LARGE SCALE GENOMIC DNA]</scope>
    <source>
        <strain evidence="4">CGMCC 1.18575</strain>
    </source>
</reference>
<dbReference type="InterPro" id="IPR000835">
    <property type="entry name" value="HTH_MarR-typ"/>
</dbReference>
<dbReference type="InterPro" id="IPR039422">
    <property type="entry name" value="MarR/SlyA-like"/>
</dbReference>
<feature type="domain" description="HTH marR-type" evidence="2">
    <location>
        <begin position="8"/>
        <end position="140"/>
    </location>
</feature>
<proteinExistence type="predicted"/>
<dbReference type="PANTHER" id="PTHR33164:SF43">
    <property type="entry name" value="HTH-TYPE TRANSCRIPTIONAL REPRESSOR YETL"/>
    <property type="match status" value="1"/>
</dbReference>
<dbReference type="Proteomes" id="UP001596113">
    <property type="component" value="Unassembled WGS sequence"/>
</dbReference>
<keyword evidence="1" id="KW-0238">DNA-binding</keyword>
<dbReference type="Pfam" id="PF12802">
    <property type="entry name" value="MarR_2"/>
    <property type="match status" value="1"/>
</dbReference>
<evidence type="ECO:0000313" key="4">
    <source>
        <dbReference type="Proteomes" id="UP001596113"/>
    </source>
</evidence>
<dbReference type="SUPFAM" id="SSF46785">
    <property type="entry name" value="Winged helix' DNA-binding domain"/>
    <property type="match status" value="1"/>
</dbReference>
<sequence>MNNDGQLHESVVVNLFRCSNLLERIGRKLVSEVGLTSVHQWFILSALSGGDLSLKQLGQNTHVTKQNMTGMVERLKTGGFVTTYEDADDKRSTLVRLTELGELTLAKLERFGKLSDRACVDRLRLEELASFNGCLLKLIDNMNDE</sequence>
<dbReference type="SMART" id="SM00347">
    <property type="entry name" value="HTH_MARR"/>
    <property type="match status" value="1"/>
</dbReference>
<protein>
    <submittedName>
        <fullName evidence="3">MarR family winged helix-turn-helix transcriptional regulator</fullName>
    </submittedName>
</protein>
<evidence type="ECO:0000259" key="2">
    <source>
        <dbReference type="PROSITE" id="PS50995"/>
    </source>
</evidence>
<name>A0ABW0HTX6_9BACL</name>
<dbReference type="PROSITE" id="PS50995">
    <property type="entry name" value="HTH_MARR_2"/>
    <property type="match status" value="1"/>
</dbReference>
<dbReference type="InterPro" id="IPR036390">
    <property type="entry name" value="WH_DNA-bd_sf"/>
</dbReference>
<dbReference type="InterPro" id="IPR036388">
    <property type="entry name" value="WH-like_DNA-bd_sf"/>
</dbReference>
<evidence type="ECO:0000313" key="3">
    <source>
        <dbReference type="EMBL" id="MFC5403988.1"/>
    </source>
</evidence>
<dbReference type="EMBL" id="JBHSMI010000025">
    <property type="protein sequence ID" value="MFC5403988.1"/>
    <property type="molecule type" value="Genomic_DNA"/>
</dbReference>
<accession>A0ABW0HTX6</accession>
<comment type="caution">
    <text evidence="3">The sequence shown here is derived from an EMBL/GenBank/DDBJ whole genome shotgun (WGS) entry which is preliminary data.</text>
</comment>
<gene>
    <name evidence="3" type="ORF">ACFPOF_14690</name>
</gene>
<organism evidence="3 4">
    <name type="scientific">Cohnella soli</name>
    <dbReference type="NCBI Taxonomy" id="425005"/>
    <lineage>
        <taxon>Bacteria</taxon>
        <taxon>Bacillati</taxon>
        <taxon>Bacillota</taxon>
        <taxon>Bacilli</taxon>
        <taxon>Bacillales</taxon>
        <taxon>Paenibacillaceae</taxon>
        <taxon>Cohnella</taxon>
    </lineage>
</organism>
<keyword evidence="4" id="KW-1185">Reference proteome</keyword>